<dbReference type="OrthoDB" id="5487399at2"/>
<name>A0A1M4US80_9BACT</name>
<feature type="region of interest" description="Disordered" evidence="1">
    <location>
        <begin position="187"/>
        <end position="213"/>
    </location>
</feature>
<keyword evidence="3" id="KW-1185">Reference proteome</keyword>
<organism evidence="2 3">
    <name type="scientific">Desulfacinum infernum DSM 9756</name>
    <dbReference type="NCBI Taxonomy" id="1121391"/>
    <lineage>
        <taxon>Bacteria</taxon>
        <taxon>Pseudomonadati</taxon>
        <taxon>Thermodesulfobacteriota</taxon>
        <taxon>Syntrophobacteria</taxon>
        <taxon>Syntrophobacterales</taxon>
        <taxon>Syntrophobacteraceae</taxon>
        <taxon>Desulfacinum</taxon>
    </lineage>
</organism>
<reference evidence="3" key="1">
    <citation type="submission" date="2016-11" db="EMBL/GenBank/DDBJ databases">
        <authorList>
            <person name="Varghese N."/>
            <person name="Submissions S."/>
        </authorList>
    </citation>
    <scope>NUCLEOTIDE SEQUENCE [LARGE SCALE GENOMIC DNA]</scope>
    <source>
        <strain evidence="3">DSM 9756</strain>
    </source>
</reference>
<evidence type="ECO:0000313" key="3">
    <source>
        <dbReference type="Proteomes" id="UP000184076"/>
    </source>
</evidence>
<dbReference type="AlphaFoldDB" id="A0A1M4US80"/>
<evidence type="ECO:0000256" key="1">
    <source>
        <dbReference type="SAM" id="MobiDB-lite"/>
    </source>
</evidence>
<dbReference type="RefSeq" id="WP_073036719.1">
    <property type="nucleotide sequence ID" value="NZ_FQVB01000005.1"/>
</dbReference>
<evidence type="ECO:0000313" key="2">
    <source>
        <dbReference type="EMBL" id="SHE59601.1"/>
    </source>
</evidence>
<dbReference type="InterPro" id="IPR010298">
    <property type="entry name" value="YacP-like"/>
</dbReference>
<sequence>MASSLFLQSIHPRLPEPFFLFLVQDMERGLWVQLFQDFPHVREAVFRGLPSGDGKIERELDRAPAAERLAEILKTDPAFFQAAADAWADANLEILAFLDMLDRRFIRENLWDLKDLLGPERLVISLFFLEEALEDLADLTAKEDFWRRRLDQRLVEFFVPVQSILRKAQKEVPESSVIFSSLGFTGTGGETSRGTVSGKGPTGKGAGHREAEKRRRLEERIEKLRQEKAALTSEKERLLSENADLKRKLREWEASFQSALEDRINEERRRWYARYETRGEIDWQGVEKASRRLDQLLIWADRTFSLQKEADERYGLIGDVRRKLLKVDLHLNEIERIFSDSLVVHPEVRRLREALLAERDRLLALPGVEKALKGLPADLRREELVRRLRLLDPAPPNLRILQRLERALRDLEAAGMLPDPETLLGEVEHKRRQILEALYGRFLKGAPPKDSRGDWKNLEDFVAGGESLRYTLYVDGYNILVRLLDSDGNRGADLADLRNDFIEAVQTKQDHFRKIVLVFDGQEDFRDRRGKVEIVYTDKSRGNTADLYIVQAIGKNKDRKALLVTEDREIIDAAGARVYGLIRPLDFYSYVHDLPRLL</sequence>
<proteinExistence type="predicted"/>
<accession>A0A1M4US80</accession>
<gene>
    <name evidence="2" type="ORF">SAMN02745206_00557</name>
</gene>
<dbReference type="Pfam" id="PF05991">
    <property type="entry name" value="NYN_YacP"/>
    <property type="match status" value="1"/>
</dbReference>
<dbReference type="EMBL" id="FQVB01000005">
    <property type="protein sequence ID" value="SHE59601.1"/>
    <property type="molecule type" value="Genomic_DNA"/>
</dbReference>
<dbReference type="STRING" id="1121391.SAMN02745206_00557"/>
<protein>
    <submittedName>
        <fullName evidence="2">YacP-like NYN domain-containing protein</fullName>
    </submittedName>
</protein>
<dbReference type="Proteomes" id="UP000184076">
    <property type="component" value="Unassembled WGS sequence"/>
</dbReference>